<comment type="caution">
    <text evidence="2">The sequence shown here is derived from an EMBL/GenBank/DDBJ whole genome shotgun (WGS) entry which is preliminary data.</text>
</comment>
<dbReference type="InterPro" id="IPR010852">
    <property type="entry name" value="ABATE"/>
</dbReference>
<dbReference type="Pfam" id="PF07336">
    <property type="entry name" value="ABATE"/>
    <property type="match status" value="1"/>
</dbReference>
<dbReference type="SUPFAM" id="SSF160904">
    <property type="entry name" value="Jann2411-like"/>
    <property type="match status" value="1"/>
</dbReference>
<evidence type="ECO:0000313" key="2">
    <source>
        <dbReference type="EMBL" id="REF96156.1"/>
    </source>
</evidence>
<sequence length="170" mass="18615">MPSRDEVVDLLNSRPHAIPALPDTLDDPEIAAEILGRFGEPAGGAGREQQLDRVRVLRADLSGVLEARGPDDAERAWASFTAHTADALFRQTFPDAGLQQVAGDPVVGGIARAVADLVQTNTWSRLRVCDNGHCSRVFYDATRSRTQRWHSYEMCGNRANVAAYRARSKS</sequence>
<evidence type="ECO:0000313" key="3">
    <source>
        <dbReference type="Proteomes" id="UP000256913"/>
    </source>
</evidence>
<dbReference type="OrthoDB" id="123307at2"/>
<dbReference type="EMBL" id="QUMQ01000001">
    <property type="protein sequence ID" value="REF96156.1"/>
    <property type="molecule type" value="Genomic_DNA"/>
</dbReference>
<proteinExistence type="predicted"/>
<evidence type="ECO:0000259" key="1">
    <source>
        <dbReference type="Pfam" id="PF11706"/>
    </source>
</evidence>
<dbReference type="Gene3D" id="1.10.3300.10">
    <property type="entry name" value="Jann2411-like domain"/>
    <property type="match status" value="1"/>
</dbReference>
<organism evidence="2 3">
    <name type="scientific">Asanoa ferruginea</name>
    <dbReference type="NCBI Taxonomy" id="53367"/>
    <lineage>
        <taxon>Bacteria</taxon>
        <taxon>Bacillati</taxon>
        <taxon>Actinomycetota</taxon>
        <taxon>Actinomycetes</taxon>
        <taxon>Micromonosporales</taxon>
        <taxon>Micromonosporaceae</taxon>
        <taxon>Asanoa</taxon>
    </lineage>
</organism>
<dbReference type="InterPro" id="IPR021005">
    <property type="entry name" value="Znf_CGNR"/>
</dbReference>
<reference evidence="2 3" key="1">
    <citation type="submission" date="2018-08" db="EMBL/GenBank/DDBJ databases">
        <title>Sequencing the genomes of 1000 actinobacteria strains.</title>
        <authorList>
            <person name="Klenk H.-P."/>
        </authorList>
    </citation>
    <scope>NUCLEOTIDE SEQUENCE [LARGE SCALE GENOMIC DNA]</scope>
    <source>
        <strain evidence="2 3">DSM 44099</strain>
    </source>
</reference>
<feature type="domain" description="Zinc finger CGNR" evidence="1">
    <location>
        <begin position="125"/>
        <end position="167"/>
    </location>
</feature>
<dbReference type="Pfam" id="PF11706">
    <property type="entry name" value="zf-CGNR"/>
    <property type="match status" value="1"/>
</dbReference>
<dbReference type="InterPro" id="IPR023286">
    <property type="entry name" value="ABATE_dom_sf"/>
</dbReference>
<dbReference type="PANTHER" id="PTHR35525:SF3">
    <property type="entry name" value="BLL6575 PROTEIN"/>
    <property type="match status" value="1"/>
</dbReference>
<name>A0A3D9ZFF6_9ACTN</name>
<gene>
    <name evidence="2" type="ORF">DFJ67_2125</name>
</gene>
<dbReference type="PANTHER" id="PTHR35525">
    <property type="entry name" value="BLL6575 PROTEIN"/>
    <property type="match status" value="1"/>
</dbReference>
<dbReference type="Proteomes" id="UP000256913">
    <property type="component" value="Unassembled WGS sequence"/>
</dbReference>
<dbReference type="AlphaFoldDB" id="A0A3D9ZFF6"/>
<accession>A0A3D9ZFF6</accession>
<dbReference type="RefSeq" id="WP_116067725.1">
    <property type="nucleotide sequence ID" value="NZ_BONB01000022.1"/>
</dbReference>
<keyword evidence="3" id="KW-1185">Reference proteome</keyword>
<protein>
    <submittedName>
        <fullName evidence="2">Putative RNA-binding Zn ribbon-like protein</fullName>
    </submittedName>
</protein>